<dbReference type="Gene3D" id="2.60.120.650">
    <property type="entry name" value="Cupin"/>
    <property type="match status" value="1"/>
</dbReference>
<name>A0ABT9HC20_9SPHN</name>
<feature type="region of interest" description="Disordered" evidence="1">
    <location>
        <begin position="1"/>
        <end position="21"/>
    </location>
</feature>
<dbReference type="PANTHER" id="PTHR12461">
    <property type="entry name" value="HYPOXIA-INDUCIBLE FACTOR 1 ALPHA INHIBITOR-RELATED"/>
    <property type="match status" value="1"/>
</dbReference>
<evidence type="ECO:0000313" key="4">
    <source>
        <dbReference type="Proteomes" id="UP001235664"/>
    </source>
</evidence>
<organism evidence="3 4">
    <name type="scientific">Qipengyuania benthica</name>
    <dbReference type="NCBI Taxonomy" id="3067651"/>
    <lineage>
        <taxon>Bacteria</taxon>
        <taxon>Pseudomonadati</taxon>
        <taxon>Pseudomonadota</taxon>
        <taxon>Alphaproteobacteria</taxon>
        <taxon>Sphingomonadales</taxon>
        <taxon>Erythrobacteraceae</taxon>
        <taxon>Qipengyuania</taxon>
    </lineage>
</organism>
<reference evidence="3 4" key="1">
    <citation type="submission" date="2023-08" db="EMBL/GenBank/DDBJ databases">
        <title>genomic of DY56.</title>
        <authorList>
            <person name="Wang Y."/>
        </authorList>
    </citation>
    <scope>NUCLEOTIDE SEQUENCE [LARGE SCALE GENOMIC DNA]</scope>
    <source>
        <strain evidence="3 4">DY56-A-20</strain>
    </source>
</reference>
<dbReference type="SUPFAM" id="SSF51197">
    <property type="entry name" value="Clavaminate synthase-like"/>
    <property type="match status" value="1"/>
</dbReference>
<evidence type="ECO:0000256" key="1">
    <source>
        <dbReference type="SAM" id="MobiDB-lite"/>
    </source>
</evidence>
<dbReference type="Proteomes" id="UP001235664">
    <property type="component" value="Unassembled WGS sequence"/>
</dbReference>
<dbReference type="PROSITE" id="PS51184">
    <property type="entry name" value="JMJC"/>
    <property type="match status" value="1"/>
</dbReference>
<dbReference type="SMART" id="SM00558">
    <property type="entry name" value="JmjC"/>
    <property type="match status" value="1"/>
</dbReference>
<dbReference type="InterPro" id="IPR003347">
    <property type="entry name" value="JmjC_dom"/>
</dbReference>
<comment type="caution">
    <text evidence="3">The sequence shown here is derived from an EMBL/GenBank/DDBJ whole genome shotgun (WGS) entry which is preliminary data.</text>
</comment>
<feature type="domain" description="JmjC" evidence="2">
    <location>
        <begin position="106"/>
        <end position="267"/>
    </location>
</feature>
<dbReference type="EMBL" id="JAVAIL010000007">
    <property type="protein sequence ID" value="MDP4540871.1"/>
    <property type="molecule type" value="Genomic_DNA"/>
</dbReference>
<proteinExistence type="predicted"/>
<evidence type="ECO:0000313" key="3">
    <source>
        <dbReference type="EMBL" id="MDP4540871.1"/>
    </source>
</evidence>
<keyword evidence="4" id="KW-1185">Reference proteome</keyword>
<accession>A0ABT9HC20</accession>
<dbReference type="PANTHER" id="PTHR12461:SF105">
    <property type="entry name" value="HYPOXIA-INDUCIBLE FACTOR 1-ALPHA INHIBITOR"/>
    <property type="match status" value="1"/>
</dbReference>
<protein>
    <submittedName>
        <fullName evidence="3">Transcriptional regulator</fullName>
    </submittedName>
</protein>
<sequence>MDSTATAMPADQTKIPRHTGPGNAAIFDAATRQRFGQLYPEQPHVLAHALGSHPLLELDSLAALAGRLPESSIEYNRGDLPIGVDGKPGATGLSIEDTIRRIASANSWAVLKNIEQDPAYEVLLLGLLGELRGEIEVRTGAMLRPQGFVFISSPDAVTPYHFDPEHNILLQVKGSKVMTQFPAGDARFAPDEVHETYHSGGARELRWQDDFAAAGQEFAIGPGEAVFVPVMAPHFVRNGPDSSISLSITWRSDWSFAEADARGLNRVLRAAGLSPAAPGRWPRTNRTKANAYRVLRKLGAVD</sequence>
<gene>
    <name evidence="3" type="ORF">Q9K01_14685</name>
</gene>
<evidence type="ECO:0000259" key="2">
    <source>
        <dbReference type="PROSITE" id="PS51184"/>
    </source>
</evidence>